<evidence type="ECO:0000313" key="2">
    <source>
        <dbReference type="WBParaSite" id="MhA1_Contig2126.frz3.gene6"/>
    </source>
</evidence>
<evidence type="ECO:0000313" key="1">
    <source>
        <dbReference type="Proteomes" id="UP000095281"/>
    </source>
</evidence>
<name>A0A1I8BEU8_MELHA</name>
<dbReference type="AlphaFoldDB" id="A0A1I8BEU8"/>
<accession>A0A1I8BEU8</accession>
<protein>
    <submittedName>
        <fullName evidence="2">FERM domain-containing protein</fullName>
    </submittedName>
</protein>
<organism evidence="1 2">
    <name type="scientific">Meloidogyne hapla</name>
    <name type="common">Root-knot nematode worm</name>
    <dbReference type="NCBI Taxonomy" id="6305"/>
    <lineage>
        <taxon>Eukaryota</taxon>
        <taxon>Metazoa</taxon>
        <taxon>Ecdysozoa</taxon>
        <taxon>Nematoda</taxon>
        <taxon>Chromadorea</taxon>
        <taxon>Rhabditida</taxon>
        <taxon>Tylenchina</taxon>
        <taxon>Tylenchomorpha</taxon>
        <taxon>Tylenchoidea</taxon>
        <taxon>Meloidogynidae</taxon>
        <taxon>Meloidogyninae</taxon>
        <taxon>Meloidogyne</taxon>
    </lineage>
</organism>
<sequence>MEAKMGKDKTVNCFKLNEQFVLQKSDKKIQVLSVKDILKKNNFLELSEYYQKKLEKQSSCLASFLFRIYGFDEEYLIVKDEHLIRDYDVISKHFKLPNENLILIWRMNLSNYLFSMDLERNKELIKCDNILKIE</sequence>
<dbReference type="WBParaSite" id="MhA1_Contig2126.frz3.gene6">
    <property type="protein sequence ID" value="MhA1_Contig2126.frz3.gene6"/>
    <property type="gene ID" value="MhA1_Contig2126.frz3.gene6"/>
</dbReference>
<dbReference type="Proteomes" id="UP000095281">
    <property type="component" value="Unplaced"/>
</dbReference>
<reference evidence="2" key="1">
    <citation type="submission" date="2016-11" db="UniProtKB">
        <authorList>
            <consortium name="WormBaseParasite"/>
        </authorList>
    </citation>
    <scope>IDENTIFICATION</scope>
</reference>
<proteinExistence type="predicted"/>
<keyword evidence="1" id="KW-1185">Reference proteome</keyword>